<dbReference type="CDD" id="cd16454">
    <property type="entry name" value="RING-H2_PA-TM-RING"/>
    <property type="match status" value="1"/>
</dbReference>
<keyword evidence="3" id="KW-1133">Transmembrane helix</keyword>
<evidence type="ECO:0000313" key="6">
    <source>
        <dbReference type="Proteomes" id="UP000515308"/>
    </source>
</evidence>
<keyword evidence="1" id="KW-0862">Zinc</keyword>
<dbReference type="InterPro" id="IPR001841">
    <property type="entry name" value="Znf_RING"/>
</dbReference>
<feature type="transmembrane region" description="Helical" evidence="3">
    <location>
        <begin position="286"/>
        <end position="311"/>
    </location>
</feature>
<feature type="transmembrane region" description="Helical" evidence="3">
    <location>
        <begin position="171"/>
        <end position="192"/>
    </location>
</feature>
<gene>
    <name evidence="5" type="ORF">PVLDE_1004340</name>
</gene>
<keyword evidence="1" id="KW-0863">Zinc-finger</keyword>
<evidence type="ECO:0000256" key="2">
    <source>
        <dbReference type="SAM" id="MobiDB-lite"/>
    </source>
</evidence>
<feature type="compositionally biased region" description="Acidic residues" evidence="2">
    <location>
        <begin position="126"/>
        <end position="138"/>
    </location>
</feature>
<feature type="domain" description="RING-type" evidence="4">
    <location>
        <begin position="479"/>
        <end position="522"/>
    </location>
</feature>
<dbReference type="GO" id="GO:0005737">
    <property type="term" value="C:cytoplasm"/>
    <property type="evidence" value="ECO:0007669"/>
    <property type="project" value="TreeGrafter"/>
</dbReference>
<dbReference type="PROSITE" id="PS50089">
    <property type="entry name" value="ZF_RING_2"/>
    <property type="match status" value="1"/>
</dbReference>
<protein>
    <submittedName>
        <fullName evidence="5">RING zinc finger protein, putative</fullName>
    </submittedName>
</protein>
<dbReference type="InterPro" id="IPR051826">
    <property type="entry name" value="E3_ubiquitin-ligase_domain"/>
</dbReference>
<organism evidence="5 6">
    <name type="scientific">Plasmodium vinckei lentum</name>
    <dbReference type="NCBI Taxonomy" id="138297"/>
    <lineage>
        <taxon>Eukaryota</taxon>
        <taxon>Sar</taxon>
        <taxon>Alveolata</taxon>
        <taxon>Apicomplexa</taxon>
        <taxon>Aconoidasida</taxon>
        <taxon>Haemosporida</taxon>
        <taxon>Plasmodiidae</taxon>
        <taxon>Plasmodium</taxon>
        <taxon>Plasmodium (Vinckeia)</taxon>
    </lineage>
</organism>
<dbReference type="GO" id="GO:0061630">
    <property type="term" value="F:ubiquitin protein ligase activity"/>
    <property type="evidence" value="ECO:0007669"/>
    <property type="project" value="TreeGrafter"/>
</dbReference>
<feature type="region of interest" description="Disordered" evidence="2">
    <location>
        <begin position="380"/>
        <end position="406"/>
    </location>
</feature>
<name>A0A6V7S807_PLAVN</name>
<feature type="region of interest" description="Disordered" evidence="2">
    <location>
        <begin position="122"/>
        <end position="143"/>
    </location>
</feature>
<feature type="transmembrane region" description="Helical" evidence="3">
    <location>
        <begin position="207"/>
        <end position="228"/>
    </location>
</feature>
<dbReference type="InterPro" id="IPR013083">
    <property type="entry name" value="Znf_RING/FYVE/PHD"/>
</dbReference>
<feature type="transmembrane region" description="Helical" evidence="3">
    <location>
        <begin position="249"/>
        <end position="266"/>
    </location>
</feature>
<proteinExistence type="predicted"/>
<dbReference type="Gene3D" id="3.30.40.10">
    <property type="entry name" value="Zinc/RING finger domain, C3HC4 (zinc finger)"/>
    <property type="match status" value="1"/>
</dbReference>
<evidence type="ECO:0000259" key="4">
    <source>
        <dbReference type="PROSITE" id="PS50089"/>
    </source>
</evidence>
<sequence>MNNNQNRKNEVVATINETKDVNKNIENHGNNINHIGMVDGNITSDSKITTDKYRNDNSINIVIKENVDNTNLTSELKDDKNGSITKCAENVECIETNNSKSIDIEEINKKNDMKNGMKNDIKNNENDDLENNNNEEDFSNERIYGRGDSESSLTIEEDPAISRRAYRSFHICSIFIHLALLLMILLLLVTLINDRSIYMATQREKSLIYICGALLSLLCLHACINLYISLMFLADRPISRNIKIAESKMHIIVLFYFFLCLYVYVFEDKNYPTRPIFSFAILLSVIYYFMPLFLYIVLRILFFIVIFTIIFMKKKSPTPKSVLKKLKIIKYIDYKKYCDQIRANQAALSEFMAKENMQTDGKVESKEDCALKNSEQNISCDKNENNNQDLNTNSNEDKNNNPTKMDKEACNRKVNNMNRQNYYSINICDKNIKRNISCKSKNIEDAIIKNLYNKENGEINNYIKNNSFYINIEDENYVCAICCVEYSEDDHICVLPCNYMHYYHRDCIFTWLKKNNDCPLCRKNISL</sequence>
<dbReference type="PANTHER" id="PTHR22765">
    <property type="entry name" value="RING FINGER AND PROTEASE ASSOCIATED DOMAIN-CONTAINING"/>
    <property type="match status" value="1"/>
</dbReference>
<dbReference type="AlphaFoldDB" id="A0A6V7S807"/>
<keyword evidence="3" id="KW-0472">Membrane</keyword>
<dbReference type="SUPFAM" id="SSF57850">
    <property type="entry name" value="RING/U-box"/>
    <property type="match status" value="1"/>
</dbReference>
<dbReference type="EMBL" id="LR865372">
    <property type="protein sequence ID" value="CAD2093870.1"/>
    <property type="molecule type" value="Genomic_DNA"/>
</dbReference>
<dbReference type="Pfam" id="PF13639">
    <property type="entry name" value="zf-RING_2"/>
    <property type="match status" value="1"/>
</dbReference>
<keyword evidence="1" id="KW-0479">Metal-binding</keyword>
<evidence type="ECO:0000256" key="1">
    <source>
        <dbReference type="PROSITE-ProRule" id="PRU00175"/>
    </source>
</evidence>
<dbReference type="PANTHER" id="PTHR22765:SF416">
    <property type="entry name" value="E3 UBIQUITIN-PROTEIN LIGASE GODZILLA"/>
    <property type="match status" value="1"/>
</dbReference>
<evidence type="ECO:0000313" key="5">
    <source>
        <dbReference type="EMBL" id="CAD2093870.1"/>
    </source>
</evidence>
<dbReference type="Proteomes" id="UP000515308">
    <property type="component" value="Chromosome PVLDE_10"/>
</dbReference>
<evidence type="ECO:0000256" key="3">
    <source>
        <dbReference type="SAM" id="Phobius"/>
    </source>
</evidence>
<feature type="compositionally biased region" description="Polar residues" evidence="2">
    <location>
        <begin position="380"/>
        <end position="394"/>
    </location>
</feature>
<accession>A0A6V7S807</accession>
<keyword evidence="3" id="KW-0812">Transmembrane</keyword>
<dbReference type="GO" id="GO:0008270">
    <property type="term" value="F:zinc ion binding"/>
    <property type="evidence" value="ECO:0007669"/>
    <property type="project" value="UniProtKB-KW"/>
</dbReference>
<dbReference type="VEuPathDB" id="PlasmoDB:PVLDE_1004340"/>
<dbReference type="GO" id="GO:0006511">
    <property type="term" value="P:ubiquitin-dependent protein catabolic process"/>
    <property type="evidence" value="ECO:0007669"/>
    <property type="project" value="TreeGrafter"/>
</dbReference>
<feature type="compositionally biased region" description="Basic and acidic residues" evidence="2">
    <location>
        <begin position="395"/>
        <end position="406"/>
    </location>
</feature>
<reference evidence="5 6" key="1">
    <citation type="submission" date="2020-08" db="EMBL/GenBank/DDBJ databases">
        <authorList>
            <person name="Ramaprasad A."/>
        </authorList>
    </citation>
    <scope>NUCLEOTIDE SEQUENCE [LARGE SCALE GENOMIC DNA]</scope>
</reference>